<keyword evidence="5" id="KW-0677">Repeat</keyword>
<dbReference type="PANTHER" id="PTHR42855:SF1">
    <property type="entry name" value="ABC TRANSPORTER DOMAIN-CONTAINING PROTEIN"/>
    <property type="match status" value="1"/>
</dbReference>
<keyword evidence="11" id="KW-0648">Protein biosynthesis</keyword>
<evidence type="ECO:0000256" key="2">
    <source>
        <dbReference type="ARBA" id="ARBA00022490"/>
    </source>
</evidence>
<dbReference type="GO" id="GO:0019843">
    <property type="term" value="F:rRNA binding"/>
    <property type="evidence" value="ECO:0007669"/>
    <property type="project" value="UniProtKB-KW"/>
</dbReference>
<keyword evidence="10" id="KW-0694">RNA-binding</keyword>
<feature type="domain" description="ABC transporter" evidence="14">
    <location>
        <begin position="321"/>
        <end position="538"/>
    </location>
</feature>
<evidence type="ECO:0000256" key="6">
    <source>
        <dbReference type="ARBA" id="ARBA00022741"/>
    </source>
</evidence>
<keyword evidence="9" id="KW-0810">Translation regulation</keyword>
<comment type="similarity">
    <text evidence="1">Belongs to the ABC transporter superfamily. ABCF family. Translational throttle EttA subfamily.</text>
</comment>
<evidence type="ECO:0000256" key="12">
    <source>
        <dbReference type="SAM" id="Coils"/>
    </source>
</evidence>
<comment type="caution">
    <text evidence="15">The sequence shown here is derived from an EMBL/GenBank/DDBJ whole genome shotgun (WGS) entry which is preliminary data.</text>
</comment>
<dbReference type="CDD" id="cd03221">
    <property type="entry name" value="ABCF_EF-3"/>
    <property type="match status" value="2"/>
</dbReference>
<protein>
    <submittedName>
        <fullName evidence="15">ATP-binding cassette domain-containing protein</fullName>
    </submittedName>
</protein>
<evidence type="ECO:0000256" key="3">
    <source>
        <dbReference type="ARBA" id="ARBA00022555"/>
    </source>
</evidence>
<evidence type="ECO:0000313" key="15">
    <source>
        <dbReference type="EMBL" id="HEN43304.1"/>
    </source>
</evidence>
<dbReference type="GO" id="GO:0003677">
    <property type="term" value="F:DNA binding"/>
    <property type="evidence" value="ECO:0007669"/>
    <property type="project" value="InterPro"/>
</dbReference>
<dbReference type="GO" id="GO:0006412">
    <property type="term" value="P:translation"/>
    <property type="evidence" value="ECO:0007669"/>
    <property type="project" value="UniProtKB-KW"/>
</dbReference>
<keyword evidence="12" id="KW-0175">Coiled coil</keyword>
<dbReference type="Pfam" id="PF12848">
    <property type="entry name" value="ABC_tran_Xtn"/>
    <property type="match status" value="1"/>
</dbReference>
<dbReference type="InterPro" id="IPR032781">
    <property type="entry name" value="ABC_tran_Xtn"/>
</dbReference>
<dbReference type="GO" id="GO:0000049">
    <property type="term" value="F:tRNA binding"/>
    <property type="evidence" value="ECO:0007669"/>
    <property type="project" value="UniProtKB-KW"/>
</dbReference>
<evidence type="ECO:0000256" key="10">
    <source>
        <dbReference type="ARBA" id="ARBA00022884"/>
    </source>
</evidence>
<evidence type="ECO:0000256" key="1">
    <source>
        <dbReference type="ARBA" id="ARBA00005868"/>
    </source>
</evidence>
<dbReference type="SMART" id="SM00382">
    <property type="entry name" value="AAA"/>
    <property type="match status" value="2"/>
</dbReference>
<dbReference type="FunFam" id="3.40.50.300:FF:000183">
    <property type="entry name" value="ABC transporter ATP-binding protein yjjK"/>
    <property type="match status" value="1"/>
</dbReference>
<evidence type="ECO:0000259" key="14">
    <source>
        <dbReference type="PROSITE" id="PS50893"/>
    </source>
</evidence>
<feature type="region of interest" description="Disordered" evidence="13">
    <location>
        <begin position="534"/>
        <end position="561"/>
    </location>
</feature>
<keyword evidence="2" id="KW-0963">Cytoplasm</keyword>
<evidence type="ECO:0000256" key="5">
    <source>
        <dbReference type="ARBA" id="ARBA00022737"/>
    </source>
</evidence>
<dbReference type="InterPro" id="IPR003593">
    <property type="entry name" value="AAA+_ATPase"/>
</dbReference>
<dbReference type="InterPro" id="IPR017871">
    <property type="entry name" value="ABC_transporter-like_CS"/>
</dbReference>
<feature type="compositionally biased region" description="Low complexity" evidence="13">
    <location>
        <begin position="541"/>
        <end position="552"/>
    </location>
</feature>
<dbReference type="AlphaFoldDB" id="A0A831U3A3"/>
<dbReference type="Gene3D" id="3.40.50.300">
    <property type="entry name" value="P-loop containing nucleotide triphosphate hydrolases"/>
    <property type="match status" value="2"/>
</dbReference>
<dbReference type="Pfam" id="PF00005">
    <property type="entry name" value="ABC_tran"/>
    <property type="match status" value="2"/>
</dbReference>
<evidence type="ECO:0000256" key="11">
    <source>
        <dbReference type="ARBA" id="ARBA00022917"/>
    </source>
</evidence>
<dbReference type="FunFam" id="3.40.50.300:FF:000011">
    <property type="entry name" value="Putative ABC transporter ATP-binding component"/>
    <property type="match status" value="1"/>
</dbReference>
<keyword evidence="3" id="KW-0820">tRNA-binding</keyword>
<evidence type="ECO:0000256" key="8">
    <source>
        <dbReference type="ARBA" id="ARBA00022840"/>
    </source>
</evidence>
<dbReference type="GO" id="GO:0016887">
    <property type="term" value="F:ATP hydrolysis activity"/>
    <property type="evidence" value="ECO:0007669"/>
    <property type="project" value="InterPro"/>
</dbReference>
<dbReference type="InterPro" id="IPR003439">
    <property type="entry name" value="ABC_transporter-like_ATP-bd"/>
</dbReference>
<dbReference type="Pfam" id="PF16326">
    <property type="entry name" value="ABC_tran_CTD"/>
    <property type="match status" value="1"/>
</dbReference>
<evidence type="ECO:0000256" key="13">
    <source>
        <dbReference type="SAM" id="MobiDB-lite"/>
    </source>
</evidence>
<evidence type="ECO:0000256" key="9">
    <source>
        <dbReference type="ARBA" id="ARBA00022845"/>
    </source>
</evidence>
<evidence type="ECO:0000256" key="7">
    <source>
        <dbReference type="ARBA" id="ARBA00022801"/>
    </source>
</evidence>
<keyword evidence="4" id="KW-0699">rRNA-binding</keyword>
<dbReference type="PROSITE" id="PS00211">
    <property type="entry name" value="ABC_TRANSPORTER_1"/>
    <property type="match status" value="1"/>
</dbReference>
<keyword evidence="7" id="KW-0378">Hydrolase</keyword>
<keyword evidence="6" id="KW-0547">Nucleotide-binding</keyword>
<proteinExistence type="inferred from homology"/>
<organism evidence="15">
    <name type="scientific">Geobacter metallireducens</name>
    <dbReference type="NCBI Taxonomy" id="28232"/>
    <lineage>
        <taxon>Bacteria</taxon>
        <taxon>Pseudomonadati</taxon>
        <taxon>Thermodesulfobacteriota</taxon>
        <taxon>Desulfuromonadia</taxon>
        <taxon>Geobacterales</taxon>
        <taxon>Geobacteraceae</taxon>
        <taxon>Geobacter</taxon>
    </lineage>
</organism>
<dbReference type="SUPFAM" id="SSF52540">
    <property type="entry name" value="P-loop containing nucleoside triphosphate hydrolases"/>
    <property type="match status" value="2"/>
</dbReference>
<dbReference type="InterPro" id="IPR051309">
    <property type="entry name" value="ABCF_ATPase"/>
</dbReference>
<accession>A0A831U3A3</accession>
<dbReference type="InterPro" id="IPR027417">
    <property type="entry name" value="P-loop_NTPase"/>
</dbReference>
<dbReference type="PANTHER" id="PTHR42855">
    <property type="entry name" value="ABC TRANSPORTER ATP-BINDING SUBUNIT"/>
    <property type="match status" value="1"/>
</dbReference>
<reference evidence="15" key="1">
    <citation type="journal article" date="2020" name="mSystems">
        <title>Genome- and Community-Level Interaction Insights into Carbon Utilization and Element Cycling Functions of Hydrothermarchaeota in Hydrothermal Sediment.</title>
        <authorList>
            <person name="Zhou Z."/>
            <person name="Liu Y."/>
            <person name="Xu W."/>
            <person name="Pan J."/>
            <person name="Luo Z.H."/>
            <person name="Li M."/>
        </authorList>
    </citation>
    <scope>NUCLEOTIDE SEQUENCE [LARGE SCALE GENOMIC DNA]</scope>
    <source>
        <strain evidence="15">SpSt-349</strain>
    </source>
</reference>
<name>A0A831U3A3_GEOME</name>
<dbReference type="InterPro" id="IPR032524">
    <property type="entry name" value="ABC_tran_C"/>
</dbReference>
<dbReference type="EMBL" id="DSOV01000058">
    <property type="protein sequence ID" value="HEN43304.1"/>
    <property type="molecule type" value="Genomic_DNA"/>
</dbReference>
<keyword evidence="8 15" id="KW-0067">ATP-binding</keyword>
<sequence>MNVIDVVGLTKSFGSRTILDGVTFAIDEEEKAGLIGVNGCGKSTLMRILAGLEERDGGTIMTRRGASIGYLSQEPFLDDGLTIGEEIEGGLLAIRRVMAEYEEVTARLAEPSPDHDRLLERQGELATWIEHHGGWNTDHRVAEIMTHLGIPERSRLLGGLSGGTKRRVALGRLLLQAPDLLLLDEPTNHLDADTVQWLQEHLTAYPGAVLLITHDRYFLDQVAGRMLDLERGRITVYTGGYSSYLLQREERLAQEARGHERLLNLLRNETAWMRRGPKARTTKQKARIDRYRDLEARAQVETSRETTIAFTPGDTLGGTIMELRGVRKSLGGELLVDDLTFLMKRGDRVGIIGPNGCGKTTLVRMIMGEEPTDAGTVVTGARTRIAYFDQNREILDPEQTIYDFLGEGDYVTVGGEKRHKIGYLEEFLFSPSDRMRRIATLSGGEKSRLILARLMLADANLLVLDEPTNDLDIPTLQLLDDALTRFPGCILMVTHDRFFLDKVATGILSFEGEGRVVFYEGNYSLYRELRAQTQKGEDRGTAGVRGAAAPGPVRERPRRKGLTFAERQELERVEAEIARLERRSAEVEAALADPAVYAGVPGGIAALSTELARVGEDLEVLLGRWEELETKRSGE</sequence>
<gene>
    <name evidence="15" type="ORF">ENQ87_13210</name>
</gene>
<dbReference type="Gene3D" id="1.10.287.380">
    <property type="entry name" value="Valyl-tRNA synthetase, C-terminal domain"/>
    <property type="match status" value="1"/>
</dbReference>
<feature type="coiled-coil region" evidence="12">
    <location>
        <begin position="563"/>
        <end position="590"/>
    </location>
</feature>
<evidence type="ECO:0000256" key="4">
    <source>
        <dbReference type="ARBA" id="ARBA00022730"/>
    </source>
</evidence>
<dbReference type="InterPro" id="IPR037118">
    <property type="entry name" value="Val-tRNA_synth_C_sf"/>
</dbReference>
<dbReference type="GO" id="GO:0005524">
    <property type="term" value="F:ATP binding"/>
    <property type="evidence" value="ECO:0007669"/>
    <property type="project" value="UniProtKB-KW"/>
</dbReference>
<dbReference type="PROSITE" id="PS50893">
    <property type="entry name" value="ABC_TRANSPORTER_2"/>
    <property type="match status" value="2"/>
</dbReference>
<dbReference type="GO" id="GO:0006417">
    <property type="term" value="P:regulation of translation"/>
    <property type="evidence" value="ECO:0007669"/>
    <property type="project" value="UniProtKB-KW"/>
</dbReference>
<feature type="domain" description="ABC transporter" evidence="14">
    <location>
        <begin position="4"/>
        <end position="256"/>
    </location>
</feature>